<reference evidence="1 2" key="2">
    <citation type="journal article" date="2024" name="G3 (Bethesda)">
        <title>The genome of the cryopelagic Antarctic bald notothen, Trematomus borchgrevinki.</title>
        <authorList>
            <person name="Rayamajhi N."/>
            <person name="Rivera-Colon A.G."/>
            <person name="Minhas B.F."/>
            <person name="Cheng C.C."/>
            <person name="Catchen J.M."/>
        </authorList>
    </citation>
    <scope>NUCLEOTIDE SEQUENCE [LARGE SCALE GENOMIC DNA]</scope>
    <source>
        <strain evidence="1">AGRC-2024</strain>
    </source>
</reference>
<name>A0ABD2FNK4_PAGBO</name>
<evidence type="ECO:0000313" key="1">
    <source>
        <dbReference type="EMBL" id="KAL3043046.1"/>
    </source>
</evidence>
<sequence length="105" mass="11914">MAPSVLNEAQRKFFQEDWFPRSHSQFSLTHSPFLSISKSATYPQLNQSVASHLHSQSQHTRQMFKSALSLPCQHRSGELMQPSPTSFASSLIRSKARVAQKNPHH</sequence>
<evidence type="ECO:0000313" key="2">
    <source>
        <dbReference type="Proteomes" id="UP001619887"/>
    </source>
</evidence>
<dbReference type="EMBL" id="JBIYXZ010002089">
    <property type="protein sequence ID" value="KAL3043046.1"/>
    <property type="molecule type" value="Genomic_DNA"/>
</dbReference>
<gene>
    <name evidence="1" type="ORF">OYC64_020875</name>
</gene>
<reference evidence="1 2" key="1">
    <citation type="journal article" date="2022" name="G3 (Bethesda)">
        <title>Evaluating Illumina-, Nanopore-, and PacBio-based genome assembly strategies with the bald notothen, Trematomus borchgrevinki.</title>
        <authorList>
            <person name="Rayamajhi N."/>
            <person name="Cheng C.C."/>
            <person name="Catchen J.M."/>
        </authorList>
    </citation>
    <scope>NUCLEOTIDE SEQUENCE [LARGE SCALE GENOMIC DNA]</scope>
    <source>
        <strain evidence="1">AGRC-2024</strain>
    </source>
</reference>
<dbReference type="Proteomes" id="UP001619887">
    <property type="component" value="Unassembled WGS sequence"/>
</dbReference>
<dbReference type="AlphaFoldDB" id="A0ABD2FNK4"/>
<comment type="caution">
    <text evidence="1">The sequence shown here is derived from an EMBL/GenBank/DDBJ whole genome shotgun (WGS) entry which is preliminary data.</text>
</comment>
<accession>A0ABD2FNK4</accession>
<protein>
    <submittedName>
        <fullName evidence="1">Uncharacterized protein</fullName>
    </submittedName>
</protein>
<organism evidence="1 2">
    <name type="scientific">Pagothenia borchgrevinki</name>
    <name type="common">Bald rockcod</name>
    <name type="synonym">Trematomus borchgrevinki</name>
    <dbReference type="NCBI Taxonomy" id="8213"/>
    <lineage>
        <taxon>Eukaryota</taxon>
        <taxon>Metazoa</taxon>
        <taxon>Chordata</taxon>
        <taxon>Craniata</taxon>
        <taxon>Vertebrata</taxon>
        <taxon>Euteleostomi</taxon>
        <taxon>Actinopterygii</taxon>
        <taxon>Neopterygii</taxon>
        <taxon>Teleostei</taxon>
        <taxon>Neoteleostei</taxon>
        <taxon>Acanthomorphata</taxon>
        <taxon>Eupercaria</taxon>
        <taxon>Perciformes</taxon>
        <taxon>Notothenioidei</taxon>
        <taxon>Nototheniidae</taxon>
        <taxon>Pagothenia</taxon>
    </lineage>
</organism>
<proteinExistence type="predicted"/>
<keyword evidence="2" id="KW-1185">Reference proteome</keyword>